<dbReference type="EMBL" id="CP157390">
    <property type="protein sequence ID" value="XBM49995.1"/>
    <property type="molecule type" value="Genomic_DNA"/>
</dbReference>
<accession>A0AAU7GGJ8</accession>
<protein>
    <recommendedName>
        <fullName evidence="4">Mucin-associated surface protein</fullName>
    </recommendedName>
</protein>
<feature type="chain" id="PRO_5043414284" description="Mucin-associated surface protein" evidence="2">
    <location>
        <begin position="26"/>
        <end position="148"/>
    </location>
</feature>
<gene>
    <name evidence="3" type="ORF">AAME72_09015</name>
</gene>
<proteinExistence type="predicted"/>
<sequence>MVRRLPLVGAAFVLALAGLTGCAGGETYSAQTSTELQHAVRDVATMSAANDYAGALAKLDALGRLNDAALKNGSIGAARHDAVAGSIAAIRADLGRLQDAAEKAQLQQQIQQLQQQQEQQLQQQQKGGGKKDGKGDGKGKKGDVEGGD</sequence>
<evidence type="ECO:0008006" key="4">
    <source>
        <dbReference type="Google" id="ProtNLM"/>
    </source>
</evidence>
<evidence type="ECO:0000256" key="2">
    <source>
        <dbReference type="SAM" id="SignalP"/>
    </source>
</evidence>
<feature type="region of interest" description="Disordered" evidence="1">
    <location>
        <begin position="110"/>
        <end position="148"/>
    </location>
</feature>
<dbReference type="AlphaFoldDB" id="A0AAU7GGJ8"/>
<feature type="compositionally biased region" description="Basic and acidic residues" evidence="1">
    <location>
        <begin position="129"/>
        <end position="148"/>
    </location>
</feature>
<evidence type="ECO:0000313" key="3">
    <source>
        <dbReference type="EMBL" id="XBM49995.1"/>
    </source>
</evidence>
<organism evidence="3">
    <name type="scientific">Leifsonia sp. NPDC080035</name>
    <dbReference type="NCBI Taxonomy" id="3143936"/>
    <lineage>
        <taxon>Bacteria</taxon>
        <taxon>Bacillati</taxon>
        <taxon>Actinomycetota</taxon>
        <taxon>Actinomycetes</taxon>
        <taxon>Micrococcales</taxon>
        <taxon>Microbacteriaceae</taxon>
        <taxon>Leifsonia</taxon>
    </lineage>
</organism>
<evidence type="ECO:0000256" key="1">
    <source>
        <dbReference type="SAM" id="MobiDB-lite"/>
    </source>
</evidence>
<dbReference type="RefSeq" id="WP_348789905.1">
    <property type="nucleotide sequence ID" value="NZ_CP157390.1"/>
</dbReference>
<name>A0AAU7GGJ8_9MICO</name>
<feature type="compositionally biased region" description="Low complexity" evidence="1">
    <location>
        <begin position="110"/>
        <end position="125"/>
    </location>
</feature>
<feature type="signal peptide" evidence="2">
    <location>
        <begin position="1"/>
        <end position="25"/>
    </location>
</feature>
<reference evidence="3" key="1">
    <citation type="submission" date="2024-05" db="EMBL/GenBank/DDBJ databases">
        <title>The Natural Products Discovery Center: Release of the First 8490 Sequenced Strains for Exploring Actinobacteria Biosynthetic Diversity.</title>
        <authorList>
            <person name="Kalkreuter E."/>
            <person name="Kautsar S.A."/>
            <person name="Yang D."/>
            <person name="Bader C.D."/>
            <person name="Teijaro C.N."/>
            <person name="Fluegel L."/>
            <person name="Davis C.M."/>
            <person name="Simpson J.R."/>
            <person name="Lauterbach L."/>
            <person name="Steele A.D."/>
            <person name="Gui C."/>
            <person name="Meng S."/>
            <person name="Li G."/>
            <person name="Viehrig K."/>
            <person name="Ye F."/>
            <person name="Su P."/>
            <person name="Kiefer A.F."/>
            <person name="Nichols A."/>
            <person name="Cepeda A.J."/>
            <person name="Yan W."/>
            <person name="Fan B."/>
            <person name="Jiang Y."/>
            <person name="Adhikari A."/>
            <person name="Zheng C.-J."/>
            <person name="Schuster L."/>
            <person name="Cowan T.M."/>
            <person name="Smanski M.J."/>
            <person name="Chevrette M.G."/>
            <person name="de Carvalho L.P.S."/>
            <person name="Shen B."/>
        </authorList>
    </citation>
    <scope>NUCLEOTIDE SEQUENCE</scope>
    <source>
        <strain evidence="3">NPDC080035</strain>
    </source>
</reference>
<dbReference type="PROSITE" id="PS51257">
    <property type="entry name" value="PROKAR_LIPOPROTEIN"/>
    <property type="match status" value="1"/>
</dbReference>
<keyword evidence="2" id="KW-0732">Signal</keyword>